<evidence type="ECO:0000313" key="1">
    <source>
        <dbReference type="EMBL" id="MBX35598.1"/>
    </source>
</evidence>
<reference evidence="1" key="1">
    <citation type="submission" date="2018-02" db="EMBL/GenBank/DDBJ databases">
        <title>Rhizophora mucronata_Transcriptome.</title>
        <authorList>
            <person name="Meera S.P."/>
            <person name="Sreeshan A."/>
            <person name="Augustine A."/>
        </authorList>
    </citation>
    <scope>NUCLEOTIDE SEQUENCE</scope>
    <source>
        <tissue evidence="1">Leaf</tissue>
    </source>
</reference>
<proteinExistence type="predicted"/>
<name>A0A2P2MZE7_RHIMU</name>
<accession>A0A2P2MZE7</accession>
<sequence length="15" mass="1865">MHLFPLEIFSFCCYD</sequence>
<dbReference type="EMBL" id="GGEC01055114">
    <property type="protein sequence ID" value="MBX35598.1"/>
    <property type="molecule type" value="Transcribed_RNA"/>
</dbReference>
<protein>
    <submittedName>
        <fullName evidence="1">Uncharacterized protein</fullName>
    </submittedName>
</protein>
<organism evidence="1">
    <name type="scientific">Rhizophora mucronata</name>
    <name type="common">Asiatic mangrove</name>
    <dbReference type="NCBI Taxonomy" id="61149"/>
    <lineage>
        <taxon>Eukaryota</taxon>
        <taxon>Viridiplantae</taxon>
        <taxon>Streptophyta</taxon>
        <taxon>Embryophyta</taxon>
        <taxon>Tracheophyta</taxon>
        <taxon>Spermatophyta</taxon>
        <taxon>Magnoliopsida</taxon>
        <taxon>eudicotyledons</taxon>
        <taxon>Gunneridae</taxon>
        <taxon>Pentapetalae</taxon>
        <taxon>rosids</taxon>
        <taxon>fabids</taxon>
        <taxon>Malpighiales</taxon>
        <taxon>Rhizophoraceae</taxon>
        <taxon>Rhizophora</taxon>
    </lineage>
</organism>